<keyword evidence="1" id="KW-0812">Transmembrane</keyword>
<dbReference type="InterPro" id="IPR006938">
    <property type="entry name" value="DUF624"/>
</dbReference>
<organism evidence="2">
    <name type="scientific">Blautia hansenii</name>
    <name type="common">Ruminococcus hansenii</name>
    <dbReference type="NCBI Taxonomy" id="1322"/>
    <lineage>
        <taxon>Bacteria</taxon>
        <taxon>Bacillati</taxon>
        <taxon>Bacillota</taxon>
        <taxon>Clostridia</taxon>
        <taxon>Lachnospirales</taxon>
        <taxon>Lachnospiraceae</taxon>
        <taxon>Blautia</taxon>
    </lineage>
</organism>
<proteinExistence type="predicted"/>
<keyword evidence="1" id="KW-0472">Membrane</keyword>
<dbReference type="AlphaFoldDB" id="A0A6N2U137"/>
<name>A0A6N2U137_BLAHA</name>
<evidence type="ECO:0000256" key="1">
    <source>
        <dbReference type="SAM" id="Phobius"/>
    </source>
</evidence>
<feature type="transmembrane region" description="Helical" evidence="1">
    <location>
        <begin position="147"/>
        <end position="169"/>
    </location>
</feature>
<feature type="transmembrane region" description="Helical" evidence="1">
    <location>
        <begin position="22"/>
        <end position="48"/>
    </location>
</feature>
<keyword evidence="1" id="KW-1133">Transmembrane helix</keyword>
<evidence type="ECO:0000313" key="2">
    <source>
        <dbReference type="EMBL" id="VYT10492.1"/>
    </source>
</evidence>
<evidence type="ECO:0008006" key="3">
    <source>
        <dbReference type="Google" id="ProtNLM"/>
    </source>
</evidence>
<feature type="transmembrane region" description="Helical" evidence="1">
    <location>
        <begin position="175"/>
        <end position="198"/>
    </location>
</feature>
<dbReference type="EMBL" id="CACRSY010000012">
    <property type="protein sequence ID" value="VYT10492.1"/>
    <property type="molecule type" value="Genomic_DNA"/>
</dbReference>
<feature type="transmembrane region" description="Helical" evidence="1">
    <location>
        <begin position="76"/>
        <end position="93"/>
    </location>
</feature>
<sequence length="222" mass="25335">MSSLFNMDSPIMRFLSRVCDIMILNILCIVFCIPIITAGASVTAMYTVTLKMVRGEESYIFKGFLKAFKENFKQSTIIWLIMAAIGIFIYVDYRATAFLPGNMSTIFQILIGALGILYFMILVYVFPYTARFINNIKNIFKNSLLIAILNLPWTILLMLIPLGLGFLTFLTASTLVYGSMLWLLFGFASVAYVCSIILRKVFEKYEPHEEEEENELPEISEK</sequence>
<gene>
    <name evidence="2" type="ORF">BHLFYP23_00168</name>
</gene>
<dbReference type="Pfam" id="PF04854">
    <property type="entry name" value="DUF624"/>
    <property type="match status" value="1"/>
</dbReference>
<feature type="transmembrane region" description="Helical" evidence="1">
    <location>
        <begin position="105"/>
        <end position="126"/>
    </location>
</feature>
<accession>A0A6N2U137</accession>
<protein>
    <recommendedName>
        <fullName evidence="3">DUF624 domain-containing protein</fullName>
    </recommendedName>
</protein>
<reference evidence="2" key="1">
    <citation type="submission" date="2019-11" db="EMBL/GenBank/DDBJ databases">
        <authorList>
            <person name="Feng L."/>
        </authorList>
    </citation>
    <scope>NUCLEOTIDE SEQUENCE</scope>
    <source>
        <strain evidence="2">BhanseniiLFYP23</strain>
    </source>
</reference>